<feature type="transmembrane region" description="Helical" evidence="8">
    <location>
        <begin position="73"/>
        <end position="101"/>
    </location>
</feature>
<dbReference type="PATRIC" id="fig|1121477.3.peg.2678"/>
<dbReference type="EMBL" id="FQVC01000007">
    <property type="protein sequence ID" value="SHF39514.1"/>
    <property type="molecule type" value="Genomic_DNA"/>
</dbReference>
<keyword evidence="12" id="KW-1185">Reference proteome</keyword>
<evidence type="ECO:0000256" key="5">
    <source>
        <dbReference type="ARBA" id="ARBA00022692"/>
    </source>
</evidence>
<dbReference type="SUPFAM" id="SSF161098">
    <property type="entry name" value="MetI-like"/>
    <property type="match status" value="2"/>
</dbReference>
<feature type="domain" description="ABC transmembrane type-1" evidence="9">
    <location>
        <begin position="74"/>
        <end position="282"/>
    </location>
</feature>
<feature type="transmembrane region" description="Helical" evidence="8">
    <location>
        <begin position="542"/>
        <end position="562"/>
    </location>
</feature>
<comment type="similarity">
    <text evidence="8">Belongs to the binding-protein-dependent transport system permease family.</text>
</comment>
<keyword evidence="4" id="KW-0997">Cell inner membrane</keyword>
<evidence type="ECO:0000313" key="12">
    <source>
        <dbReference type="Proteomes" id="UP000033608"/>
    </source>
</evidence>
<dbReference type="PROSITE" id="PS50928">
    <property type="entry name" value="ABC_TM1"/>
    <property type="match status" value="2"/>
</dbReference>
<feature type="transmembrane region" description="Helical" evidence="8">
    <location>
        <begin position="230"/>
        <end position="249"/>
    </location>
</feature>
<name>A0A0F5LTV3_9HYPH</name>
<protein>
    <submittedName>
        <fullName evidence="10">ABC transporter permease</fullName>
    </submittedName>
    <submittedName>
        <fullName evidence="11">Iron(III) transport system permease protein</fullName>
    </submittedName>
</protein>
<dbReference type="InterPro" id="IPR000515">
    <property type="entry name" value="MetI-like"/>
</dbReference>
<accession>A0A0F5LTV3</accession>
<evidence type="ECO:0000256" key="1">
    <source>
        <dbReference type="ARBA" id="ARBA00004429"/>
    </source>
</evidence>
<evidence type="ECO:0000256" key="2">
    <source>
        <dbReference type="ARBA" id="ARBA00022448"/>
    </source>
</evidence>
<reference evidence="10 12" key="1">
    <citation type="submission" date="2015-03" db="EMBL/GenBank/DDBJ databases">
        <authorList>
            <person name="Hassan Y.I."/>
            <person name="Lepp D."/>
            <person name="Zhou T."/>
        </authorList>
    </citation>
    <scope>NUCLEOTIDE SEQUENCE [LARGE SCALE GENOMIC DNA]</scope>
    <source>
        <strain evidence="10 12">DSM 17137</strain>
    </source>
</reference>
<keyword evidence="3" id="KW-1003">Cell membrane</keyword>
<dbReference type="EMBL" id="LAJF01000061">
    <property type="protein sequence ID" value="KKB85077.1"/>
    <property type="molecule type" value="Genomic_DNA"/>
</dbReference>
<dbReference type="RefSeq" id="WP_046134777.1">
    <property type="nucleotide sequence ID" value="NZ_FQVC01000007.1"/>
</dbReference>
<dbReference type="Pfam" id="PF00528">
    <property type="entry name" value="BPD_transp_1"/>
    <property type="match status" value="2"/>
</dbReference>
<feature type="transmembrane region" description="Helical" evidence="8">
    <location>
        <begin position="312"/>
        <end position="335"/>
    </location>
</feature>
<dbReference type="STRING" id="1121477.SAMN02745223_02511"/>
<reference evidence="11 13" key="2">
    <citation type="submission" date="2016-11" db="EMBL/GenBank/DDBJ databases">
        <authorList>
            <person name="Jaros S."/>
            <person name="Januszkiewicz K."/>
            <person name="Wedrychowicz H."/>
        </authorList>
    </citation>
    <scope>NUCLEOTIDE SEQUENCE [LARGE SCALE GENOMIC DNA]</scope>
    <source>
        <strain evidence="11 13">DSM 17137</strain>
    </source>
</reference>
<dbReference type="InterPro" id="IPR035906">
    <property type="entry name" value="MetI-like_sf"/>
</dbReference>
<evidence type="ECO:0000256" key="6">
    <source>
        <dbReference type="ARBA" id="ARBA00022989"/>
    </source>
</evidence>
<evidence type="ECO:0000313" key="13">
    <source>
        <dbReference type="Proteomes" id="UP000184533"/>
    </source>
</evidence>
<feature type="transmembrane region" description="Helical" evidence="8">
    <location>
        <begin position="20"/>
        <end position="45"/>
    </location>
</feature>
<dbReference type="PANTHER" id="PTHR43357:SF4">
    <property type="entry name" value="INNER MEMBRANE ABC TRANSPORTER PERMEASE PROTEIN YDCV"/>
    <property type="match status" value="1"/>
</dbReference>
<comment type="subcellular location">
    <subcellularLocation>
        <location evidence="1">Cell inner membrane</location>
        <topology evidence="1">Multi-pass membrane protein</topology>
    </subcellularLocation>
    <subcellularLocation>
        <location evidence="8">Cell membrane</location>
        <topology evidence="8">Multi-pass membrane protein</topology>
    </subcellularLocation>
</comment>
<proteinExistence type="inferred from homology"/>
<dbReference type="CDD" id="cd06261">
    <property type="entry name" value="TM_PBP2"/>
    <property type="match status" value="2"/>
</dbReference>
<keyword evidence="7 8" id="KW-0472">Membrane</keyword>
<dbReference type="PANTHER" id="PTHR43357">
    <property type="entry name" value="INNER MEMBRANE ABC TRANSPORTER PERMEASE PROTEIN YDCV"/>
    <property type="match status" value="1"/>
</dbReference>
<keyword evidence="5 8" id="KW-0812">Transmembrane</keyword>
<gene>
    <name evidence="11" type="ORF">SAMN02745223_02511</name>
    <name evidence="10" type="ORF">VW29_07935</name>
</gene>
<feature type="transmembrane region" description="Helical" evidence="8">
    <location>
        <begin position="154"/>
        <end position="180"/>
    </location>
</feature>
<dbReference type="Proteomes" id="UP000184533">
    <property type="component" value="Unassembled WGS sequence"/>
</dbReference>
<evidence type="ECO:0000256" key="8">
    <source>
        <dbReference type="RuleBase" id="RU363032"/>
    </source>
</evidence>
<feature type="transmembrane region" description="Helical" evidence="8">
    <location>
        <begin position="113"/>
        <end position="134"/>
    </location>
</feature>
<evidence type="ECO:0000256" key="4">
    <source>
        <dbReference type="ARBA" id="ARBA00022519"/>
    </source>
</evidence>
<evidence type="ECO:0000313" key="10">
    <source>
        <dbReference type="EMBL" id="KKB85077.1"/>
    </source>
</evidence>
<feature type="domain" description="ABC transmembrane type-1" evidence="9">
    <location>
        <begin position="370"/>
        <end position="562"/>
    </location>
</feature>
<evidence type="ECO:0000259" key="9">
    <source>
        <dbReference type="PROSITE" id="PS50928"/>
    </source>
</evidence>
<evidence type="ECO:0000256" key="7">
    <source>
        <dbReference type="ARBA" id="ARBA00023136"/>
    </source>
</evidence>
<keyword evidence="6 8" id="KW-1133">Transmembrane helix</keyword>
<dbReference type="AlphaFoldDB" id="A0A0F5LTV3"/>
<keyword evidence="2 8" id="KW-0813">Transport</keyword>
<organism evidence="10 12">
    <name type="scientific">Devosia limi DSM 17137</name>
    <dbReference type="NCBI Taxonomy" id="1121477"/>
    <lineage>
        <taxon>Bacteria</taxon>
        <taxon>Pseudomonadati</taxon>
        <taxon>Pseudomonadota</taxon>
        <taxon>Alphaproteobacteria</taxon>
        <taxon>Hyphomicrobiales</taxon>
        <taxon>Devosiaceae</taxon>
        <taxon>Devosia</taxon>
    </lineage>
</organism>
<dbReference type="GO" id="GO:0005886">
    <property type="term" value="C:plasma membrane"/>
    <property type="evidence" value="ECO:0007669"/>
    <property type="project" value="UniProtKB-SubCell"/>
</dbReference>
<dbReference type="Gene3D" id="1.10.3720.10">
    <property type="entry name" value="MetI-like"/>
    <property type="match status" value="2"/>
</dbReference>
<dbReference type="GO" id="GO:0055085">
    <property type="term" value="P:transmembrane transport"/>
    <property type="evidence" value="ECO:0007669"/>
    <property type="project" value="InterPro"/>
</dbReference>
<evidence type="ECO:0000256" key="3">
    <source>
        <dbReference type="ARBA" id="ARBA00022475"/>
    </source>
</evidence>
<feature type="transmembrane region" description="Helical" evidence="8">
    <location>
        <begin position="406"/>
        <end position="430"/>
    </location>
</feature>
<sequence>MTDFSETRAKAPFIDRSQLIFWGVSILTAVLVIGPIAPIVIQAFLDKPLYAADAGATLANFGRLFSEAGMLAIFLNTLFFAVLTMVVAQVFGAVMAVLIGRTNLPGRAWFGEIFVWPLFVSNLVIAFGWFTMYGPSGFITLAFKSWFGLAPWDLYSIAGMGVVAGLSQAPLAFLMCLGAVTKADAQLEDAARSAGAGPFRALWSVTVPMMRPAIIYSAVLNFVIGIEMLAIPLLFGGPSGIQTITTFLYDQGINAAVRPEYGIVGAAAVILLIVVAFLVWLQGFLMKGSGRFVTVRGKASRPALLDLGAWRWPAFGIVFAFLFFTIITVFAGIFLRAGVSFLTPLVPFWKLLTTANFELIFSSANYMRSITNSIIISLVGAFIGTFFVTLIALVARRSEFRLGRPLEYLALFPRAVPGIIAGLGFFYAVVWLPGLDVVRGTIWILVLAFILRYIPVGFGTISPALSQIGEELDRGARISGADWWTTVTRIIMPILKPALFSCYALLFIHFFKEYVTAAFLFQPGSEIIGTTMLQLVAQGDNGPVSALATIQVIITAVFVFLARRVLGARIYG</sequence>
<dbReference type="Proteomes" id="UP000033608">
    <property type="component" value="Unassembled WGS sequence"/>
</dbReference>
<feature type="transmembrane region" description="Helical" evidence="8">
    <location>
        <begin position="261"/>
        <end position="281"/>
    </location>
</feature>
<feature type="transmembrane region" description="Helical" evidence="8">
    <location>
        <begin position="347"/>
        <end position="367"/>
    </location>
</feature>
<feature type="transmembrane region" description="Helical" evidence="8">
    <location>
        <begin position="442"/>
        <end position="465"/>
    </location>
</feature>
<evidence type="ECO:0000313" key="11">
    <source>
        <dbReference type="EMBL" id="SHF39514.1"/>
    </source>
</evidence>
<dbReference type="OrthoDB" id="27542at2"/>
<feature type="transmembrane region" description="Helical" evidence="8">
    <location>
        <begin position="373"/>
        <end position="394"/>
    </location>
</feature>